<evidence type="ECO:0000313" key="1">
    <source>
        <dbReference type="EMBL" id="MBA5205738.1"/>
    </source>
</evidence>
<comment type="caution">
    <text evidence="1">The sequence shown here is derived from an EMBL/GenBank/DDBJ whole genome shotgun (WGS) entry which is preliminary data.</text>
</comment>
<evidence type="ECO:0000313" key="2">
    <source>
        <dbReference type="Proteomes" id="UP000557749"/>
    </source>
</evidence>
<reference evidence="1 2" key="1">
    <citation type="submission" date="2020-07" db="EMBL/GenBank/DDBJ databases">
        <title>Characterization of Pectobacterium aroidearum strains causing soft rot on Amorphophallus konjac.</title>
        <authorList>
            <person name="Xie H."/>
        </authorList>
    </citation>
    <scope>NUCLEOTIDE SEQUENCE [LARGE SCALE GENOMIC DNA]</scope>
    <source>
        <strain evidence="1 2">MY7</strain>
    </source>
</reference>
<name>A0AAW3T0Y2_9GAMM</name>
<dbReference type="Proteomes" id="UP000557749">
    <property type="component" value="Unassembled WGS sequence"/>
</dbReference>
<organism evidence="1 2">
    <name type="scientific">Pectobacterium aroidearum</name>
    <dbReference type="NCBI Taxonomy" id="1201031"/>
    <lineage>
        <taxon>Bacteria</taxon>
        <taxon>Pseudomonadati</taxon>
        <taxon>Pseudomonadota</taxon>
        <taxon>Gammaproteobacteria</taxon>
        <taxon>Enterobacterales</taxon>
        <taxon>Pectobacteriaceae</taxon>
        <taxon>Pectobacterium</taxon>
    </lineage>
</organism>
<gene>
    <name evidence="1" type="ORF">H2Y57_18840</name>
</gene>
<accession>A0AAW3T0Y2</accession>
<sequence length="49" mass="5283">MPNSGVILAATSGKKYLLAHTFVLKLVVLKQAVLKQVGVKYGLARHFCA</sequence>
<dbReference type="RefSeq" id="WP_181845930.1">
    <property type="nucleotide sequence ID" value="NZ_JACERJ010000013.1"/>
</dbReference>
<protein>
    <submittedName>
        <fullName evidence="1">Uncharacterized protein</fullName>
    </submittedName>
</protein>
<dbReference type="EMBL" id="JACERJ010000013">
    <property type="protein sequence ID" value="MBA5205738.1"/>
    <property type="molecule type" value="Genomic_DNA"/>
</dbReference>
<proteinExistence type="predicted"/>
<dbReference type="AlphaFoldDB" id="A0AAW3T0Y2"/>